<dbReference type="InterPro" id="IPR012340">
    <property type="entry name" value="NA-bd_OB-fold"/>
</dbReference>
<gene>
    <name evidence="2" type="ORF">OHA91_01580</name>
</gene>
<evidence type="ECO:0000313" key="2">
    <source>
        <dbReference type="EMBL" id="WUN77295.1"/>
    </source>
</evidence>
<dbReference type="PANTHER" id="PTHR23355:SF42">
    <property type="entry name" value="RIBONUCLEASE II, CHLOROPLASTIC_MITOCHONDRIAL"/>
    <property type="match status" value="1"/>
</dbReference>
<accession>A0ABZ1Q4G9</accession>
<dbReference type="Pfam" id="PF00773">
    <property type="entry name" value="RNB"/>
    <property type="match status" value="1"/>
</dbReference>
<feature type="domain" description="RNB" evidence="1">
    <location>
        <begin position="52"/>
        <end position="373"/>
    </location>
</feature>
<organism evidence="2 3">
    <name type="scientific">Streptomyces erythrochromogenes</name>
    <dbReference type="NCBI Taxonomy" id="285574"/>
    <lineage>
        <taxon>Bacteria</taxon>
        <taxon>Bacillati</taxon>
        <taxon>Actinomycetota</taxon>
        <taxon>Actinomycetes</taxon>
        <taxon>Kitasatosporales</taxon>
        <taxon>Streptomycetaceae</taxon>
        <taxon>Streptomyces</taxon>
    </lineage>
</organism>
<dbReference type="RefSeq" id="WP_266496399.1">
    <property type="nucleotide sequence ID" value="NZ_CP108036.1"/>
</dbReference>
<sequence>MPRRPMRMSEAAKAALATALKKLRTDLQAPSGFPAPVLAAAEAAARAPRLPDRDATDLPLFTIDPPDSKDLDQAMYLERRPGGGFRVHYAIADVAAFVTAGDALDAEARKRIVTLYFPDGKVPLHPPVLSEGAASLLPNQKVPALLWEHDLDAHGEVTRSSVSRALVRSRAKLDYAGVQQAIDSGTAEESVALLRDIGTLREAVEAERGGISLSLPDQEVTFEDGSFRLRYRAALAVDGWNEQISLMTGMAAAKMMLDGGPGILRTQDRAPTHEVTRLHHIAQGLGIDWPHHVSYAELIRSLDPHDRKHAAFLHEAAGALLVKSVYKSFPDHDHIPAETVHAAIAAPYTHCTAPLRRLVDRYAGELCVAVGADREAPEWVLAALGDLPSRMEKAKGNAADRQSLDLVEAALLMDRVGSTFDAVVIDTDAELAQPNPREGQVQLAEPAVLGRVTSAAVDLELGASARVKLERADPAFPDKNRRVLFSLVQDQR</sequence>
<keyword evidence="3" id="KW-1185">Reference proteome</keyword>
<dbReference type="EMBL" id="CP108036">
    <property type="protein sequence ID" value="WUN77295.1"/>
    <property type="molecule type" value="Genomic_DNA"/>
</dbReference>
<reference evidence="2" key="1">
    <citation type="submission" date="2022-10" db="EMBL/GenBank/DDBJ databases">
        <title>The complete genomes of actinobacterial strains from the NBC collection.</title>
        <authorList>
            <person name="Joergensen T.S."/>
            <person name="Alvarez Arevalo M."/>
            <person name="Sterndorff E.B."/>
            <person name="Faurdal D."/>
            <person name="Vuksanovic O."/>
            <person name="Mourched A.-S."/>
            <person name="Charusanti P."/>
            <person name="Shaw S."/>
            <person name="Blin K."/>
            <person name="Weber T."/>
        </authorList>
    </citation>
    <scope>NUCLEOTIDE SEQUENCE</scope>
    <source>
        <strain evidence="2">NBC_00303</strain>
    </source>
</reference>
<dbReference type="GeneID" id="95494686"/>
<name>A0ABZ1Q4G9_9ACTN</name>
<dbReference type="SMART" id="SM00955">
    <property type="entry name" value="RNB"/>
    <property type="match status" value="1"/>
</dbReference>
<evidence type="ECO:0000259" key="1">
    <source>
        <dbReference type="SMART" id="SM00955"/>
    </source>
</evidence>
<dbReference type="SUPFAM" id="SSF50249">
    <property type="entry name" value="Nucleic acid-binding proteins"/>
    <property type="match status" value="1"/>
</dbReference>
<proteinExistence type="predicted"/>
<dbReference type="InterPro" id="IPR040596">
    <property type="entry name" value="RNase_II_C_S1"/>
</dbReference>
<dbReference type="InterPro" id="IPR050180">
    <property type="entry name" value="RNR_Ribonuclease"/>
</dbReference>
<protein>
    <submittedName>
        <fullName evidence="2">RNB domain-containing ribonuclease</fullName>
    </submittedName>
</protein>
<dbReference type="PANTHER" id="PTHR23355">
    <property type="entry name" value="RIBONUCLEASE"/>
    <property type="match status" value="1"/>
</dbReference>
<dbReference type="InterPro" id="IPR001900">
    <property type="entry name" value="RNase_II/R"/>
</dbReference>
<evidence type="ECO:0000313" key="3">
    <source>
        <dbReference type="Proteomes" id="UP001432312"/>
    </source>
</evidence>
<dbReference type="Pfam" id="PF18614">
    <property type="entry name" value="RNase_II_C_S1"/>
    <property type="match status" value="1"/>
</dbReference>
<dbReference type="Proteomes" id="UP001432312">
    <property type="component" value="Chromosome"/>
</dbReference>